<dbReference type="KEGG" id="tim:GMBLW1_03720"/>
<dbReference type="InterPro" id="IPR011989">
    <property type="entry name" value="ARM-like"/>
</dbReference>
<dbReference type="EMBL" id="LR586016">
    <property type="protein sequence ID" value="VIP03588.1"/>
    <property type="molecule type" value="Genomic_DNA"/>
</dbReference>
<dbReference type="SUPFAM" id="SSF48371">
    <property type="entry name" value="ARM repeat"/>
    <property type="match status" value="1"/>
</dbReference>
<organism evidence="2">
    <name type="scientific">Tuwongella immobilis</name>
    <dbReference type="NCBI Taxonomy" id="692036"/>
    <lineage>
        <taxon>Bacteria</taxon>
        <taxon>Pseudomonadati</taxon>
        <taxon>Planctomycetota</taxon>
        <taxon>Planctomycetia</taxon>
        <taxon>Gemmatales</taxon>
        <taxon>Gemmataceae</taxon>
        <taxon>Tuwongella</taxon>
    </lineage>
</organism>
<protein>
    <submittedName>
        <fullName evidence="2">Pyrrolo-quinoline quinone: Uncharacterized protein</fullName>
    </submittedName>
</protein>
<keyword evidence="3" id="KW-1185">Reference proteome</keyword>
<reference evidence="2" key="1">
    <citation type="submission" date="2019-04" db="EMBL/GenBank/DDBJ databases">
        <authorList>
            <consortium name="Science for Life Laboratories"/>
        </authorList>
    </citation>
    <scope>NUCLEOTIDE SEQUENCE</scope>
    <source>
        <strain evidence="2">MBLW1</strain>
    </source>
</reference>
<name>A0A6C2YPN3_9BACT</name>
<dbReference type="AlphaFoldDB" id="A0A6C2YPN3"/>
<dbReference type="Proteomes" id="UP000464378">
    <property type="component" value="Chromosome"/>
</dbReference>
<evidence type="ECO:0000256" key="1">
    <source>
        <dbReference type="SAM" id="SignalP"/>
    </source>
</evidence>
<evidence type="ECO:0000313" key="2">
    <source>
        <dbReference type="EMBL" id="VIP03588.1"/>
    </source>
</evidence>
<dbReference type="InParanoid" id="A0A6C2YPN3"/>
<dbReference type="SUPFAM" id="SSF63829">
    <property type="entry name" value="Calcium-dependent phosphotriesterase"/>
    <property type="match status" value="1"/>
</dbReference>
<dbReference type="EMBL" id="LR593887">
    <property type="protein sequence ID" value="VTS04544.1"/>
    <property type="molecule type" value="Genomic_DNA"/>
</dbReference>
<sequence>MKRLAWIAVALLVGGLSTFAQPPNATSPALESTSEATDRESLRKRYRQILLDSKIPVDANELLAYFRTRLLRASDRSQVQTWVLQLGAESFDERESASAQLLAAGAQVIPQLRDAANSNDAEVSRRANRCLAQLVAENDPEKFLAASWWLLDQQPPGTLDTLFRFMIANRDSDYLYESIYSQLLDHFRTKAGVDPQLKSLSESAEAGHRLVGVRLLIDLKQPLRDADRLVNDSDTEIRFHVLVHLVRQGQRERIPALLQLFEQGSESIAYQVEDLLCQLIGDEMPPVVLNGVDANNRRRARQMWEAWWKRDGEKIDLVKRLESGASLKNLTLVLEVDRNGGNISGSGRVFEVDSNKQMRMEWTDVSGPVDVQILPKNRLLIAEYYGGVVTERDRSGKVVWTTKRISGNPVSCQRLPNGNTFIATMSSLHELTPDLKEVGKFPSIPGTIYHARLGRNGHLFCLTNGRLIEYGTDRKEIRSIPVGNTTGWGGFDLMPNGNVLIASYVAGNRIAEFDPRGKLVWELAVQTPTRVQRLRNGNILVAGGNTPFVAEFDRNKKEVWRIESKGRPFSAFRY</sequence>
<dbReference type="Gene3D" id="1.25.10.10">
    <property type="entry name" value="Leucine-rich Repeat Variant"/>
    <property type="match status" value="1"/>
</dbReference>
<feature type="signal peptide" evidence="1">
    <location>
        <begin position="1"/>
        <end position="20"/>
    </location>
</feature>
<gene>
    <name evidence="2" type="ORF">GMBLW1_03720</name>
</gene>
<feature type="chain" id="PRO_5036172799" evidence="1">
    <location>
        <begin position="21"/>
        <end position="574"/>
    </location>
</feature>
<keyword evidence="1" id="KW-0732">Signal</keyword>
<accession>A0A6C2YPN3</accession>
<evidence type="ECO:0000313" key="3">
    <source>
        <dbReference type="Proteomes" id="UP000464378"/>
    </source>
</evidence>
<proteinExistence type="predicted"/>
<dbReference type="RefSeq" id="WP_162658747.1">
    <property type="nucleotide sequence ID" value="NZ_LR593887.1"/>
</dbReference>
<dbReference type="InterPro" id="IPR015943">
    <property type="entry name" value="WD40/YVTN_repeat-like_dom_sf"/>
</dbReference>
<dbReference type="InterPro" id="IPR016024">
    <property type="entry name" value="ARM-type_fold"/>
</dbReference>
<dbReference type="Gene3D" id="2.130.10.10">
    <property type="entry name" value="YVTN repeat-like/Quinoprotein amine dehydrogenase"/>
    <property type="match status" value="1"/>
</dbReference>